<dbReference type="NCBIfam" id="TIGR04226">
    <property type="entry name" value="RrgB_K2N_iso_D2"/>
    <property type="match status" value="1"/>
</dbReference>
<evidence type="ECO:0000259" key="2">
    <source>
        <dbReference type="Pfam" id="PF16555"/>
    </source>
</evidence>
<dbReference type="AlphaFoldDB" id="A0A0R2G7A2"/>
<dbReference type="InterPro" id="IPR026466">
    <property type="entry name" value="Fim_isopep_form_D2_dom"/>
</dbReference>
<dbReference type="InterPro" id="IPR032364">
    <property type="entry name" value="GramPos_pilinD1_N"/>
</dbReference>
<evidence type="ECO:0000256" key="1">
    <source>
        <dbReference type="SAM" id="Phobius"/>
    </source>
</evidence>
<evidence type="ECO:0000313" key="5">
    <source>
        <dbReference type="EMBL" id="KRN32986.1"/>
    </source>
</evidence>
<name>A0A0R2G7A2_9LACO</name>
<feature type="domain" description="SpaA-like prealbumin fold" evidence="3">
    <location>
        <begin position="203"/>
        <end position="298"/>
    </location>
</feature>
<dbReference type="Pfam" id="PF17802">
    <property type="entry name" value="SpaA"/>
    <property type="match status" value="1"/>
</dbReference>
<dbReference type="Gene3D" id="2.60.40.740">
    <property type="match status" value="1"/>
</dbReference>
<comment type="caution">
    <text evidence="5">The sequence shown here is derived from an EMBL/GenBank/DDBJ whole genome shotgun (WGS) entry which is preliminary data.</text>
</comment>
<gene>
    <name evidence="4" type="ORF">IV38_GL000803</name>
    <name evidence="5" type="ORF">IV40_GL001050</name>
</gene>
<accession>A0A0R2G7A2</accession>
<keyword evidence="1" id="KW-1133">Transmembrane helix</keyword>
<keyword evidence="6" id="KW-1185">Reference proteome</keyword>
<organism evidence="5 6">
    <name type="scientific">Lactobacillus selangorensis</name>
    <dbReference type="NCBI Taxonomy" id="81857"/>
    <lineage>
        <taxon>Bacteria</taxon>
        <taxon>Bacillati</taxon>
        <taxon>Bacillota</taxon>
        <taxon>Bacilli</taxon>
        <taxon>Lactobacillales</taxon>
        <taxon>Lactobacillaceae</taxon>
        <taxon>Lactobacillus</taxon>
    </lineage>
</organism>
<keyword evidence="1" id="KW-0472">Membrane</keyword>
<dbReference type="Gene3D" id="2.60.40.10">
    <property type="entry name" value="Immunoglobulins"/>
    <property type="match status" value="3"/>
</dbReference>
<dbReference type="Proteomes" id="UP000051751">
    <property type="component" value="Unassembled WGS sequence"/>
</dbReference>
<feature type="transmembrane region" description="Helical" evidence="1">
    <location>
        <begin position="633"/>
        <end position="655"/>
    </location>
</feature>
<evidence type="ECO:0000313" key="6">
    <source>
        <dbReference type="Proteomes" id="UP000051645"/>
    </source>
</evidence>
<protein>
    <recommendedName>
        <fullName evidence="8">Cell wall surface anchor family protein</fullName>
    </recommendedName>
</protein>
<proteinExistence type="predicted"/>
<dbReference type="EMBL" id="JQAT01000002">
    <property type="protein sequence ID" value="KRN28604.1"/>
    <property type="molecule type" value="Genomic_DNA"/>
</dbReference>
<reference evidence="6 7" key="1">
    <citation type="journal article" date="2015" name="Genome Announc.">
        <title>Expanding the biotechnology potential of lactobacilli through comparative genomics of 213 strains and associated genera.</title>
        <authorList>
            <person name="Sun Z."/>
            <person name="Harris H.M."/>
            <person name="McCann A."/>
            <person name="Guo C."/>
            <person name="Argimon S."/>
            <person name="Zhang W."/>
            <person name="Yang X."/>
            <person name="Jeffery I.B."/>
            <person name="Cooney J.C."/>
            <person name="Kagawa T.F."/>
            <person name="Liu W."/>
            <person name="Song Y."/>
            <person name="Salvetti E."/>
            <person name="Wrobel A."/>
            <person name="Rasinkangas P."/>
            <person name="Parkhill J."/>
            <person name="Rea M.C."/>
            <person name="O'Sullivan O."/>
            <person name="Ritari J."/>
            <person name="Douillard F.P."/>
            <person name="Paul Ross R."/>
            <person name="Yang R."/>
            <person name="Briner A.E."/>
            <person name="Felis G.E."/>
            <person name="de Vos W.M."/>
            <person name="Barrangou R."/>
            <person name="Klaenhammer T.R."/>
            <person name="Caufield P.W."/>
            <person name="Cui Y."/>
            <person name="Zhang H."/>
            <person name="O'Toole P.W."/>
        </authorList>
    </citation>
    <scope>NUCLEOTIDE SEQUENCE [LARGE SCALE GENOMIC DNA]</scope>
    <source>
        <strain evidence="4 7">ATCC BAA-66</strain>
        <strain evidence="5 6">DSM 13344</strain>
    </source>
</reference>
<sequence>MAIGSANPVSAAKKDSTGTAETATINIHKMQYDGTLDSPPTITNTGEIINNLPSGYTKYEGDGVSFKLYDISDEFTEDMTTAEIDDKIKSLQEAIGSTAEEQEKWLAEGGAGHKYSGNGVTMTQDDENDTSIFTASATNTYGKYYLALETNTDEYITEISAPIIFGLPVTSTTGTKLSTVELYAKNQYTKTDDKVTKWGEQKNSNDLIQLDGAKFDLYKVKAGENGADKNMGELISGAKDEDDDEDEDILGRIKMKNLSAGSYYLVETSAPSGYAISNGHDKTDNQLGFTVSKEGTITATGSAWYNYLGTNKNIMNYLKPDFIKNHDEDNTEKTNNDVYQIGDAIPFVGHINVPKNIDKYTQFTLTDTPEKGLTWKGTSLSDFNFKDANGDEISFTESETNKIYSNVAATETNAKGFKLTFSAADLAAYAGKEIQVIYTMTLNENAKIDEDNVNEAKLEWNNGYETGSIPSKADPLTGGRRFQKTDGSTGLPGAEFILKDKTGTGAQYAQLKQATKTVTDDEENETTEEIKGVYTFVKWVSDKAQATTIKTDSNGKFEIKGLKYDSKEVNYSDKTGVPYYLEETKAPANHQILDKDIEFKVYFGSYSRTEDDDKVKTLFEIVNKGSIKLPITGGMGTLIFLLIGAILMGGAYWYYRKQKNNAYVA</sequence>
<keyword evidence="1" id="KW-0812">Transmembrane</keyword>
<feature type="domain" description="Gram-positive pilin subunit D1 N-terminal" evidence="2">
    <location>
        <begin position="21"/>
        <end position="187"/>
    </location>
</feature>
<dbReference type="Pfam" id="PF16555">
    <property type="entry name" value="GramPos_pilinD1"/>
    <property type="match status" value="1"/>
</dbReference>
<evidence type="ECO:0000313" key="7">
    <source>
        <dbReference type="Proteomes" id="UP000051751"/>
    </source>
</evidence>
<dbReference type="Proteomes" id="UP000051645">
    <property type="component" value="Unassembled WGS sequence"/>
</dbReference>
<evidence type="ECO:0008006" key="8">
    <source>
        <dbReference type="Google" id="ProtNLM"/>
    </source>
</evidence>
<dbReference type="InterPro" id="IPR013783">
    <property type="entry name" value="Ig-like_fold"/>
</dbReference>
<dbReference type="NCBIfam" id="TIGR01167">
    <property type="entry name" value="LPXTG_anchor"/>
    <property type="match status" value="1"/>
</dbReference>
<dbReference type="InterPro" id="IPR041033">
    <property type="entry name" value="SpaA_PFL_dom_1"/>
</dbReference>
<evidence type="ECO:0000259" key="3">
    <source>
        <dbReference type="Pfam" id="PF17802"/>
    </source>
</evidence>
<dbReference type="EMBL" id="JQAZ01000002">
    <property type="protein sequence ID" value="KRN32986.1"/>
    <property type="molecule type" value="Genomic_DNA"/>
</dbReference>
<dbReference type="STRING" id="81857.IV38_GL000803"/>
<evidence type="ECO:0000313" key="4">
    <source>
        <dbReference type="EMBL" id="KRN28604.1"/>
    </source>
</evidence>
<dbReference type="PATRIC" id="fig|81857.3.peg.805"/>
<dbReference type="NCBIfam" id="NF033902">
    <property type="entry name" value="iso_D2_wall_anc"/>
    <property type="match status" value="1"/>
</dbReference>
<dbReference type="InterPro" id="IPR048052">
    <property type="entry name" value="FM1-like"/>
</dbReference>